<evidence type="ECO:0000256" key="1">
    <source>
        <dbReference type="SAM" id="MobiDB-lite"/>
    </source>
</evidence>
<evidence type="ECO:0000313" key="2">
    <source>
        <dbReference type="EMBL" id="GJE89746.1"/>
    </source>
</evidence>
<dbReference type="PANTHER" id="PTHR34706:SF1">
    <property type="entry name" value="VWFA DOMAIN-CONTAINING PROTEIN"/>
    <property type="match status" value="1"/>
</dbReference>
<organism evidence="2 3">
    <name type="scientific">Phanerochaete sordida</name>
    <dbReference type="NCBI Taxonomy" id="48140"/>
    <lineage>
        <taxon>Eukaryota</taxon>
        <taxon>Fungi</taxon>
        <taxon>Dikarya</taxon>
        <taxon>Basidiomycota</taxon>
        <taxon>Agaricomycotina</taxon>
        <taxon>Agaricomycetes</taxon>
        <taxon>Polyporales</taxon>
        <taxon>Phanerochaetaceae</taxon>
        <taxon>Phanerochaete</taxon>
    </lineage>
</organism>
<feature type="region of interest" description="Disordered" evidence="1">
    <location>
        <begin position="24"/>
        <end position="46"/>
    </location>
</feature>
<dbReference type="PANTHER" id="PTHR34706">
    <property type="entry name" value="SLR1338 PROTEIN"/>
    <property type="match status" value="1"/>
</dbReference>
<sequence>MVSLDWRIQQQLDKSQADFMQFLGGHDPTAIPSTEDRSARLEEEDDSSTWRDECKRTLRERSDIDVWSMRWDCKSTGTRDSPFWLAIGYINGMEWGRAQGHTIEIAKSEAARIISRSLRPPEPWTSKIKEFKTVVLFEDSTSVSKCYSERSKNNGSERVTRWKEAKGALANLAALVAQHSDDAIDIHLLNNVKVARRLRTPEAVHAFFRNKTTRRGRPVAAKLTDVLRQYLDEYKHWKHRDSSRRTLWKGKKSLKKLHIVVIIHGYPTDSPGQVIKESAREMVRLRMIRDSIGIQFVQIGNDRGARRHLQELDEMIELSSPIPGIVDVTQYTREGSLDADPNTIAEVLRGGICFRLGQVFDQ</sequence>
<dbReference type="OrthoDB" id="2142040at2759"/>
<gene>
    <name evidence="2" type="ORF">PsYK624_058520</name>
</gene>
<dbReference type="EMBL" id="BPQB01000014">
    <property type="protein sequence ID" value="GJE89746.1"/>
    <property type="molecule type" value="Genomic_DNA"/>
</dbReference>
<reference evidence="2 3" key="1">
    <citation type="submission" date="2021-08" db="EMBL/GenBank/DDBJ databases">
        <title>Draft Genome Sequence of Phanerochaete sordida strain YK-624.</title>
        <authorList>
            <person name="Mori T."/>
            <person name="Dohra H."/>
            <person name="Suzuki T."/>
            <person name="Kawagishi H."/>
            <person name="Hirai H."/>
        </authorList>
    </citation>
    <scope>NUCLEOTIDE SEQUENCE [LARGE SCALE GENOMIC DNA]</scope>
    <source>
        <strain evidence="2 3">YK-624</strain>
    </source>
</reference>
<dbReference type="Proteomes" id="UP000703269">
    <property type="component" value="Unassembled WGS sequence"/>
</dbReference>
<comment type="caution">
    <text evidence="2">The sequence shown here is derived from an EMBL/GenBank/DDBJ whole genome shotgun (WGS) entry which is preliminary data.</text>
</comment>
<protein>
    <submittedName>
        <fullName evidence="2">von Willebrand factor (VWF) type A domain-containing protein</fullName>
    </submittedName>
</protein>
<keyword evidence="3" id="KW-1185">Reference proteome</keyword>
<accession>A0A9P3G7N8</accession>
<proteinExistence type="predicted"/>
<name>A0A9P3G7N8_9APHY</name>
<dbReference type="AlphaFoldDB" id="A0A9P3G7N8"/>
<evidence type="ECO:0000313" key="3">
    <source>
        <dbReference type="Proteomes" id="UP000703269"/>
    </source>
</evidence>